<dbReference type="EMBL" id="LT629772">
    <property type="protein sequence ID" value="SDR97546.1"/>
    <property type="molecule type" value="Genomic_DNA"/>
</dbReference>
<gene>
    <name evidence="9" type="ORF">SAMN04489812_0497</name>
</gene>
<dbReference type="GO" id="GO:0003723">
    <property type="term" value="F:RNA binding"/>
    <property type="evidence" value="ECO:0007669"/>
    <property type="project" value="InterPro"/>
</dbReference>
<dbReference type="PANTHER" id="PTHR34047">
    <property type="entry name" value="NUCLEAR INTRON MATURASE 1, MITOCHONDRIAL-RELATED"/>
    <property type="match status" value="1"/>
</dbReference>
<keyword evidence="4" id="KW-0479">Metal-binding</keyword>
<keyword evidence="5" id="KW-0460">Magnesium</keyword>
<sequence>MSSKTVQDDLARRLGYRMLAVEWDRDHLLIGCRRALGSAPPWLGPVIDAVLQQYPVKPSGRHHELTALIASTEEFQDAVFVSRSGRHWQIRSLPVGDLDPDELRMATSRWPVPTLGTEAALADLLRVDLPVLLWLADPKRMLRRRPDGGLQPYRYRWLERHGRTPRLLEIPGPLLRHVQRRLLERVIDRIPPHPAAYGFVRGGGPHRNAAQHVGADWVINFDLRSFFAGVRTGRVAGIFTAAGYPASVVALLAGLVSRPTPEFVLRGMPDGGDPSDRALLRARLRAAHLPQGSPSSPAIANLVAFNLDCRLNRLAKNAGFGYTRYADDLTFSGSGPRPAAGFVPLVRKIIIDEGFAPNDRKLRIRGRGQRQLVTGIVVNQHTNLRRRDHDRLRAVLHDAIRNGPDAANRDHHPDFRAHLEGRVGWAEQLNPTRGARLRRQLELISWPS</sequence>
<dbReference type="PRINTS" id="PR00866">
    <property type="entry name" value="RNADNAPOLMS"/>
</dbReference>
<keyword evidence="6 9" id="KW-0695">RNA-directed DNA polymerase</keyword>
<evidence type="ECO:0000256" key="6">
    <source>
        <dbReference type="ARBA" id="ARBA00022918"/>
    </source>
</evidence>
<dbReference type="InterPro" id="IPR051083">
    <property type="entry name" value="GrpII_Intron_Splice-Mob/Def"/>
</dbReference>
<dbReference type="PANTHER" id="PTHR34047:SF7">
    <property type="entry name" value="RNA-DIRECTED DNA POLYMERASE"/>
    <property type="match status" value="1"/>
</dbReference>
<dbReference type="PROSITE" id="PS50878">
    <property type="entry name" value="RT_POL"/>
    <property type="match status" value="1"/>
</dbReference>
<dbReference type="RefSeq" id="WP_091519330.1">
    <property type="nucleotide sequence ID" value="NZ_LT629772.1"/>
</dbReference>
<evidence type="ECO:0000256" key="4">
    <source>
        <dbReference type="ARBA" id="ARBA00022723"/>
    </source>
</evidence>
<evidence type="ECO:0000313" key="9">
    <source>
        <dbReference type="EMBL" id="SDR97546.1"/>
    </source>
</evidence>
<evidence type="ECO:0000256" key="1">
    <source>
        <dbReference type="ARBA" id="ARBA00012493"/>
    </source>
</evidence>
<dbReference type="OrthoDB" id="1550386at2"/>
<evidence type="ECO:0000259" key="8">
    <source>
        <dbReference type="PROSITE" id="PS50878"/>
    </source>
</evidence>
<reference evidence="9 10" key="1">
    <citation type="submission" date="2016-10" db="EMBL/GenBank/DDBJ databases">
        <authorList>
            <person name="de Groot N.N."/>
        </authorList>
    </citation>
    <scope>NUCLEOTIDE SEQUENCE [LARGE SCALE GENOMIC DNA]</scope>
    <source>
        <strain evidence="9 10">DSM 21800</strain>
    </source>
</reference>
<dbReference type="InterPro" id="IPR000477">
    <property type="entry name" value="RT_dom"/>
</dbReference>
<organism evidence="9 10">
    <name type="scientific">Microlunatus soli</name>
    <dbReference type="NCBI Taxonomy" id="630515"/>
    <lineage>
        <taxon>Bacteria</taxon>
        <taxon>Bacillati</taxon>
        <taxon>Actinomycetota</taxon>
        <taxon>Actinomycetes</taxon>
        <taxon>Propionibacteriales</taxon>
        <taxon>Propionibacteriaceae</taxon>
        <taxon>Microlunatus</taxon>
    </lineage>
</organism>
<evidence type="ECO:0000256" key="2">
    <source>
        <dbReference type="ARBA" id="ARBA00022679"/>
    </source>
</evidence>
<dbReference type="EC" id="2.7.7.49" evidence="1"/>
<dbReference type="Proteomes" id="UP000199103">
    <property type="component" value="Chromosome I"/>
</dbReference>
<keyword evidence="2" id="KW-0808">Transferase</keyword>
<keyword evidence="10" id="KW-1185">Reference proteome</keyword>
<proteinExistence type="predicted"/>
<evidence type="ECO:0000256" key="3">
    <source>
        <dbReference type="ARBA" id="ARBA00022695"/>
    </source>
</evidence>
<protein>
    <recommendedName>
        <fullName evidence="1">RNA-directed DNA polymerase</fullName>
        <ecNumber evidence="1">2.7.7.49</ecNumber>
    </recommendedName>
</protein>
<feature type="domain" description="Reverse transcriptase" evidence="8">
    <location>
        <begin position="139"/>
        <end position="378"/>
    </location>
</feature>
<accession>A0A1H1NEX0</accession>
<keyword evidence="3" id="KW-0548">Nucleotidyltransferase</keyword>
<dbReference type="Pfam" id="PF00078">
    <property type="entry name" value="RVT_1"/>
    <property type="match status" value="1"/>
</dbReference>
<evidence type="ECO:0000256" key="7">
    <source>
        <dbReference type="ARBA" id="ARBA00048173"/>
    </source>
</evidence>
<dbReference type="GO" id="GO:0046872">
    <property type="term" value="F:metal ion binding"/>
    <property type="evidence" value="ECO:0007669"/>
    <property type="project" value="UniProtKB-KW"/>
</dbReference>
<evidence type="ECO:0000313" key="10">
    <source>
        <dbReference type="Proteomes" id="UP000199103"/>
    </source>
</evidence>
<dbReference type="InterPro" id="IPR000123">
    <property type="entry name" value="Reverse_transcriptase_msDNA"/>
</dbReference>
<name>A0A1H1NEX0_9ACTN</name>
<dbReference type="AlphaFoldDB" id="A0A1H1NEX0"/>
<evidence type="ECO:0000256" key="5">
    <source>
        <dbReference type="ARBA" id="ARBA00022842"/>
    </source>
</evidence>
<dbReference type="GO" id="GO:0003964">
    <property type="term" value="F:RNA-directed DNA polymerase activity"/>
    <property type="evidence" value="ECO:0007669"/>
    <property type="project" value="UniProtKB-KW"/>
</dbReference>
<dbReference type="CDD" id="cd03487">
    <property type="entry name" value="RT_Bac_retron_II"/>
    <property type="match status" value="1"/>
</dbReference>
<comment type="catalytic activity">
    <reaction evidence="7">
        <text>DNA(n) + a 2'-deoxyribonucleoside 5'-triphosphate = DNA(n+1) + diphosphate</text>
        <dbReference type="Rhea" id="RHEA:22508"/>
        <dbReference type="Rhea" id="RHEA-COMP:17339"/>
        <dbReference type="Rhea" id="RHEA-COMP:17340"/>
        <dbReference type="ChEBI" id="CHEBI:33019"/>
        <dbReference type="ChEBI" id="CHEBI:61560"/>
        <dbReference type="ChEBI" id="CHEBI:173112"/>
        <dbReference type="EC" id="2.7.7.49"/>
    </reaction>
</comment>